<organism evidence="2 3">
    <name type="scientific">Cronartium quercuum f. sp. fusiforme G11</name>
    <dbReference type="NCBI Taxonomy" id="708437"/>
    <lineage>
        <taxon>Eukaryota</taxon>
        <taxon>Fungi</taxon>
        <taxon>Dikarya</taxon>
        <taxon>Basidiomycota</taxon>
        <taxon>Pucciniomycotina</taxon>
        <taxon>Pucciniomycetes</taxon>
        <taxon>Pucciniales</taxon>
        <taxon>Coleosporiaceae</taxon>
        <taxon>Cronartium</taxon>
    </lineage>
</organism>
<dbReference type="EMBL" id="MU167215">
    <property type="protein sequence ID" value="KAG0151118.1"/>
    <property type="molecule type" value="Genomic_DNA"/>
</dbReference>
<feature type="region of interest" description="Disordered" evidence="1">
    <location>
        <begin position="1"/>
        <end position="69"/>
    </location>
</feature>
<accession>A0A9P6THT9</accession>
<protein>
    <submittedName>
        <fullName evidence="2">Uncharacterized protein</fullName>
    </submittedName>
</protein>
<comment type="caution">
    <text evidence="2">The sequence shown here is derived from an EMBL/GenBank/DDBJ whole genome shotgun (WGS) entry which is preliminary data.</text>
</comment>
<name>A0A9P6THT9_9BASI</name>
<dbReference type="Proteomes" id="UP000886653">
    <property type="component" value="Unassembled WGS sequence"/>
</dbReference>
<proteinExistence type="predicted"/>
<feature type="compositionally biased region" description="Polar residues" evidence="1">
    <location>
        <begin position="48"/>
        <end position="58"/>
    </location>
</feature>
<evidence type="ECO:0000256" key="1">
    <source>
        <dbReference type="SAM" id="MobiDB-lite"/>
    </source>
</evidence>
<evidence type="ECO:0000313" key="3">
    <source>
        <dbReference type="Proteomes" id="UP000886653"/>
    </source>
</evidence>
<sequence>MTLYSEAPSDYWEDETPSHSTLESELFVQCETRPNAHGQDASMGLDNLGSSQEINSQVGHAPHLASQLH</sequence>
<dbReference type="AlphaFoldDB" id="A0A9P6THT9"/>
<gene>
    <name evidence="2" type="ORF">CROQUDRAFT_87246</name>
</gene>
<evidence type="ECO:0000313" key="2">
    <source>
        <dbReference type="EMBL" id="KAG0151118.1"/>
    </source>
</evidence>
<keyword evidence="3" id="KW-1185">Reference proteome</keyword>
<reference evidence="2" key="1">
    <citation type="submission" date="2013-11" db="EMBL/GenBank/DDBJ databases">
        <title>Genome sequence of the fusiform rust pathogen reveals effectors for host alternation and coevolution with pine.</title>
        <authorList>
            <consortium name="DOE Joint Genome Institute"/>
            <person name="Smith K."/>
            <person name="Pendleton A."/>
            <person name="Kubisiak T."/>
            <person name="Anderson C."/>
            <person name="Salamov A."/>
            <person name="Aerts A."/>
            <person name="Riley R."/>
            <person name="Clum A."/>
            <person name="Lindquist E."/>
            <person name="Ence D."/>
            <person name="Campbell M."/>
            <person name="Kronenberg Z."/>
            <person name="Feau N."/>
            <person name="Dhillon B."/>
            <person name="Hamelin R."/>
            <person name="Burleigh J."/>
            <person name="Smith J."/>
            <person name="Yandell M."/>
            <person name="Nelson C."/>
            <person name="Grigoriev I."/>
            <person name="Davis J."/>
        </authorList>
    </citation>
    <scope>NUCLEOTIDE SEQUENCE</scope>
    <source>
        <strain evidence="2">G11</strain>
    </source>
</reference>